<gene>
    <name evidence="1" type="ORF">ATY41_00265</name>
</gene>
<evidence type="ECO:0000313" key="2">
    <source>
        <dbReference type="Proteomes" id="UP000094426"/>
    </source>
</evidence>
<dbReference type="Proteomes" id="UP000094426">
    <property type="component" value="Unassembled WGS sequence"/>
</dbReference>
<protein>
    <recommendedName>
        <fullName evidence="3">N-acetyltransferase domain-containing protein</fullName>
    </recommendedName>
</protein>
<accession>A0A1E2SN28</accession>
<proteinExistence type="predicted"/>
<dbReference type="OrthoDB" id="9799092at2"/>
<dbReference type="InterPro" id="IPR016181">
    <property type="entry name" value="Acyl_CoA_acyltransferase"/>
</dbReference>
<dbReference type="PROSITE" id="PS51257">
    <property type="entry name" value="PROKAR_LIPOPROTEIN"/>
    <property type="match status" value="1"/>
</dbReference>
<evidence type="ECO:0008006" key="3">
    <source>
        <dbReference type="Google" id="ProtNLM"/>
    </source>
</evidence>
<organism evidence="1 2">
    <name type="scientific">Leifsonia xyli subsp. xyli</name>
    <dbReference type="NCBI Taxonomy" id="59736"/>
    <lineage>
        <taxon>Bacteria</taxon>
        <taxon>Bacillati</taxon>
        <taxon>Actinomycetota</taxon>
        <taxon>Actinomycetes</taxon>
        <taxon>Micrococcales</taxon>
        <taxon>Microbacteriaceae</taxon>
        <taxon>Leifsonia</taxon>
    </lineage>
</organism>
<dbReference type="SUPFAM" id="SSF55729">
    <property type="entry name" value="Acyl-CoA N-acyltransferases (Nat)"/>
    <property type="match status" value="1"/>
</dbReference>
<reference evidence="1 2" key="1">
    <citation type="submission" date="2015-11" db="EMBL/GenBank/DDBJ databases">
        <authorList>
            <person name="Zhang Y."/>
            <person name="Guo Z."/>
        </authorList>
    </citation>
    <scope>NUCLEOTIDE SEQUENCE [LARGE SCALE GENOMIC DNA]</scope>
    <source>
        <strain evidence="2">gdw1</strain>
    </source>
</reference>
<dbReference type="Gene3D" id="3.40.630.30">
    <property type="match status" value="1"/>
</dbReference>
<dbReference type="AlphaFoldDB" id="A0A1E2SN28"/>
<dbReference type="EMBL" id="LNZG01000001">
    <property type="protein sequence ID" value="ODA91177.1"/>
    <property type="molecule type" value="Genomic_DNA"/>
</dbReference>
<evidence type="ECO:0000313" key="1">
    <source>
        <dbReference type="EMBL" id="ODA91177.1"/>
    </source>
</evidence>
<comment type="caution">
    <text evidence="1">The sequence shown here is derived from an EMBL/GenBank/DDBJ whole genome shotgun (WGS) entry which is preliminary data.</text>
</comment>
<name>A0A1E2SN28_LEIXY</name>
<sequence>MEWRLLTRGDVDASLDVKRIAPALLGAVVTACREKGWQCVTLDVDAGNPTGALGLCSGRGFRETGRETAFAIEH</sequence>
<dbReference type="RefSeq" id="WP_041767717.1">
    <property type="nucleotide sequence ID" value="NZ_LNZG01000001.1"/>
</dbReference>